<name>A0A6A6KMM7_HEVBR</name>
<accession>A0A6A6KMM7</accession>
<sequence>MYSHENEKLVTMKGEVKGLFLRLIKAMDMEYVRSILLEETPLLTLHDMFTKLFDSEKEKENFGYGCQIGELPNDVLQHLNVVLMDSIVLNVGRPQPHQWTVRIQREENGNRFRLKKSDLMDVINHYSVLTTSPIDSLYFKDIQPDSMSLFLFNANGMEICYGPHPGEEIMHILLDDECEGNPNGPMFTACMTTCDWQYKLDNLGIKPKEIDLWCPMWRTNFKVKYVPRVDNKGRLSKGKFEKGWGQFLRHQEVKRGDKVSF</sequence>
<dbReference type="Proteomes" id="UP000467840">
    <property type="component" value="Chromosome 8"/>
</dbReference>
<evidence type="ECO:0000313" key="2">
    <source>
        <dbReference type="Proteomes" id="UP000467840"/>
    </source>
</evidence>
<dbReference type="EMBL" id="JAAGAX010000016">
    <property type="protein sequence ID" value="KAF2289535.1"/>
    <property type="molecule type" value="Genomic_DNA"/>
</dbReference>
<gene>
    <name evidence="1" type="ORF">GH714_036941</name>
</gene>
<dbReference type="AlphaFoldDB" id="A0A6A6KMM7"/>
<comment type="caution">
    <text evidence="1">The sequence shown here is derived from an EMBL/GenBank/DDBJ whole genome shotgun (WGS) entry which is preliminary data.</text>
</comment>
<organism evidence="1 2">
    <name type="scientific">Hevea brasiliensis</name>
    <name type="common">Para rubber tree</name>
    <name type="synonym">Siphonia brasiliensis</name>
    <dbReference type="NCBI Taxonomy" id="3981"/>
    <lineage>
        <taxon>Eukaryota</taxon>
        <taxon>Viridiplantae</taxon>
        <taxon>Streptophyta</taxon>
        <taxon>Embryophyta</taxon>
        <taxon>Tracheophyta</taxon>
        <taxon>Spermatophyta</taxon>
        <taxon>Magnoliopsida</taxon>
        <taxon>eudicotyledons</taxon>
        <taxon>Gunneridae</taxon>
        <taxon>Pentapetalae</taxon>
        <taxon>rosids</taxon>
        <taxon>fabids</taxon>
        <taxon>Malpighiales</taxon>
        <taxon>Euphorbiaceae</taxon>
        <taxon>Crotonoideae</taxon>
        <taxon>Micrandreae</taxon>
        <taxon>Hevea</taxon>
    </lineage>
</organism>
<evidence type="ECO:0000313" key="1">
    <source>
        <dbReference type="EMBL" id="KAF2289535.1"/>
    </source>
</evidence>
<protein>
    <submittedName>
        <fullName evidence="1">Uncharacterized protein</fullName>
    </submittedName>
</protein>
<proteinExistence type="predicted"/>
<reference evidence="1 2" key="1">
    <citation type="journal article" date="2020" name="Mol. Plant">
        <title>The Chromosome-Based Rubber Tree Genome Provides New Insights into Spurge Genome Evolution and Rubber Biosynthesis.</title>
        <authorList>
            <person name="Liu J."/>
            <person name="Shi C."/>
            <person name="Shi C.C."/>
            <person name="Li W."/>
            <person name="Zhang Q.J."/>
            <person name="Zhang Y."/>
            <person name="Li K."/>
            <person name="Lu H.F."/>
            <person name="Shi C."/>
            <person name="Zhu S.T."/>
            <person name="Xiao Z.Y."/>
            <person name="Nan H."/>
            <person name="Yue Y."/>
            <person name="Zhu X.G."/>
            <person name="Wu Y."/>
            <person name="Hong X.N."/>
            <person name="Fan G.Y."/>
            <person name="Tong Y."/>
            <person name="Zhang D."/>
            <person name="Mao C.L."/>
            <person name="Liu Y.L."/>
            <person name="Hao S.J."/>
            <person name="Liu W.Q."/>
            <person name="Lv M.Q."/>
            <person name="Zhang H.B."/>
            <person name="Liu Y."/>
            <person name="Hu-Tang G.R."/>
            <person name="Wang J.P."/>
            <person name="Wang J.H."/>
            <person name="Sun Y.H."/>
            <person name="Ni S.B."/>
            <person name="Chen W.B."/>
            <person name="Zhang X.C."/>
            <person name="Jiao Y.N."/>
            <person name="Eichler E.E."/>
            <person name="Li G.H."/>
            <person name="Liu X."/>
            <person name="Gao L.Z."/>
        </authorList>
    </citation>
    <scope>NUCLEOTIDE SEQUENCE [LARGE SCALE GENOMIC DNA]</scope>
    <source>
        <strain evidence="2">cv. GT1</strain>
        <tissue evidence="1">Leaf</tissue>
    </source>
</reference>
<keyword evidence="2" id="KW-1185">Reference proteome</keyword>